<gene>
    <name evidence="1" type="ORF">F4821DRAFT_196365</name>
</gene>
<protein>
    <submittedName>
        <fullName evidence="1">NADPH dehydrogenase</fullName>
    </submittedName>
</protein>
<evidence type="ECO:0000313" key="2">
    <source>
        <dbReference type="Proteomes" id="UP001497680"/>
    </source>
</evidence>
<accession>A0ACC0CRT7</accession>
<evidence type="ECO:0000313" key="1">
    <source>
        <dbReference type="EMBL" id="KAI6083203.1"/>
    </source>
</evidence>
<proteinExistence type="predicted"/>
<comment type="caution">
    <text evidence="1">The sequence shown here is derived from an EMBL/GenBank/DDBJ whole genome shotgun (WGS) entry which is preliminary data.</text>
</comment>
<sequence length="451" mass="48766">MTMSADKKSGEPSVNGQPKSIVNKAAEGVPFFTPAQEPRAGTALNPQPDGSPIPKLFTPLTIRGVTFQNRIFLSPLCQYSAKDGFHTLWHTTHLGGIAQRGPGLTMVEGTAVQARGRITPQDSGLWRDEQMEPMRHHVQFAHSQGQKIGIQLAHAGRKASMVAPWLSAAALAGEDVGGWPNDVVAPSAIPFTEKYARPREITLREIGQLRDDFVAAARRAVQVGFDVVELHCAHGYMLHNFLSPATNRRTDAYGGSFENRVRLPLEIAEAMRKALPDSTPLFVRVSASDHLDGVAAYSGESWTPDQMVRFASLLADRGVDLLDVSSGGNHPLQKIKPGPAYQAHYAKAAKRVVGDRMLVSAVGSITTGALAEKLLVGGDGEDEDDTPLDVVMAGRLFQKNPGLVWAWAEELNTAIYVANQIGWGFGGRGTKLAKVQPQKMVKEPVDYGNMP</sequence>
<organism evidence="1 2">
    <name type="scientific">Hypoxylon rubiginosum</name>
    <dbReference type="NCBI Taxonomy" id="110542"/>
    <lineage>
        <taxon>Eukaryota</taxon>
        <taxon>Fungi</taxon>
        <taxon>Dikarya</taxon>
        <taxon>Ascomycota</taxon>
        <taxon>Pezizomycotina</taxon>
        <taxon>Sordariomycetes</taxon>
        <taxon>Xylariomycetidae</taxon>
        <taxon>Xylariales</taxon>
        <taxon>Hypoxylaceae</taxon>
        <taxon>Hypoxylon</taxon>
    </lineage>
</organism>
<dbReference type="Proteomes" id="UP001497680">
    <property type="component" value="Unassembled WGS sequence"/>
</dbReference>
<name>A0ACC0CRT7_9PEZI</name>
<keyword evidence="2" id="KW-1185">Reference proteome</keyword>
<reference evidence="1 2" key="1">
    <citation type="journal article" date="2022" name="New Phytol.">
        <title>Ecological generalism drives hyperdiversity of secondary metabolite gene clusters in xylarialean endophytes.</title>
        <authorList>
            <person name="Franco M.E.E."/>
            <person name="Wisecaver J.H."/>
            <person name="Arnold A.E."/>
            <person name="Ju Y.M."/>
            <person name="Slot J.C."/>
            <person name="Ahrendt S."/>
            <person name="Moore L.P."/>
            <person name="Eastman K.E."/>
            <person name="Scott K."/>
            <person name="Konkel Z."/>
            <person name="Mondo S.J."/>
            <person name="Kuo A."/>
            <person name="Hayes R.D."/>
            <person name="Haridas S."/>
            <person name="Andreopoulos B."/>
            <person name="Riley R."/>
            <person name="LaButti K."/>
            <person name="Pangilinan J."/>
            <person name="Lipzen A."/>
            <person name="Amirebrahimi M."/>
            <person name="Yan J."/>
            <person name="Adam C."/>
            <person name="Keymanesh K."/>
            <person name="Ng V."/>
            <person name="Louie K."/>
            <person name="Northen T."/>
            <person name="Drula E."/>
            <person name="Henrissat B."/>
            <person name="Hsieh H.M."/>
            <person name="Youens-Clark K."/>
            <person name="Lutzoni F."/>
            <person name="Miadlikowska J."/>
            <person name="Eastwood D.C."/>
            <person name="Hamelin R.C."/>
            <person name="Grigoriev I.V."/>
            <person name="U'Ren J.M."/>
        </authorList>
    </citation>
    <scope>NUCLEOTIDE SEQUENCE [LARGE SCALE GENOMIC DNA]</scope>
    <source>
        <strain evidence="1 2">ER1909</strain>
    </source>
</reference>
<dbReference type="EMBL" id="MU394356">
    <property type="protein sequence ID" value="KAI6083203.1"/>
    <property type="molecule type" value="Genomic_DNA"/>
</dbReference>